<dbReference type="AlphaFoldDB" id="A0A449AHV1"/>
<keyword evidence="1" id="KW-0812">Transmembrane</keyword>
<keyword evidence="1" id="KW-0472">Membrane</keyword>
<dbReference type="Proteomes" id="UP000289506">
    <property type="component" value="Plasmid 13"/>
</dbReference>
<name>A0A449AHV1_9BACT</name>
<proteinExistence type="predicted"/>
<evidence type="ECO:0008006" key="5">
    <source>
        <dbReference type="Google" id="ProtNLM"/>
    </source>
</evidence>
<protein>
    <recommendedName>
        <fullName evidence="5">DUF4231 domain-containing protein</fullName>
    </recommendedName>
</protein>
<keyword evidence="2" id="KW-0614">Plasmid</keyword>
<evidence type="ECO:0000313" key="3">
    <source>
        <dbReference type="EMBL" id="VEU65121.1"/>
    </source>
</evidence>
<evidence type="ECO:0000313" key="2">
    <source>
        <dbReference type="EMBL" id="VEU64577.1"/>
    </source>
</evidence>
<geneLocation type="plasmid" evidence="2 4">
    <name>13</name>
</geneLocation>
<feature type="transmembrane region" description="Helical" evidence="1">
    <location>
        <begin position="29"/>
        <end position="54"/>
    </location>
</feature>
<evidence type="ECO:0000313" key="4">
    <source>
        <dbReference type="Proteomes" id="UP000289506"/>
    </source>
</evidence>
<keyword evidence="1" id="KW-1133">Transmembrane helix</keyword>
<evidence type="ECO:0000256" key="1">
    <source>
        <dbReference type="SAM" id="Phobius"/>
    </source>
</evidence>
<dbReference type="RefSeq" id="WP_129720507.1">
    <property type="nucleotide sequence ID" value="NZ_CP141040.1"/>
</dbReference>
<dbReference type="EMBL" id="LR214987">
    <property type="protein sequence ID" value="VEU65121.1"/>
    <property type="molecule type" value="Genomic_DNA"/>
</dbReference>
<accession>A0A449AHV1</accession>
<geneLocation type="plasmid" evidence="3 4">
    <name>14</name>
</geneLocation>
<feature type="transmembrane region" description="Helical" evidence="1">
    <location>
        <begin position="78"/>
        <end position="101"/>
    </location>
</feature>
<dbReference type="Proteomes" id="UP000289506">
    <property type="component" value="Plasmid 14"/>
</dbReference>
<gene>
    <name evidence="2" type="ORF">NCTC10142_00331</name>
    <name evidence="3" type="ORF">NCTC10142_00904</name>
</gene>
<sequence>MKSKNQSAFYKRFLELQNKAKIKKYIYGILYYSLNTITFISTLYVAIIAVYFLAGNNSNYQNNENPYRLDFWKDSSNYILATTIINSLTSMISSLIAFFAINNKFRFYKEKFNLLKFEHLYYQTRKWIYFDQLDQENDFRLMKRALNILEIDRYKSSSFLYENKMNKEE</sequence>
<reference evidence="2 4" key="1">
    <citation type="submission" date="2019-01" db="EMBL/GenBank/DDBJ databases">
        <authorList>
            <consortium name="Pathogen Informatics"/>
        </authorList>
    </citation>
    <scope>NUCLEOTIDE SEQUENCE [LARGE SCALE GENOMIC DNA]</scope>
    <source>
        <strain evidence="2 4">NCTC10142</strain>
        <plasmid evidence="4">13</plasmid>
        <plasmid evidence="4">14</plasmid>
    </source>
</reference>
<organism evidence="2 4">
    <name type="scientific">Mycoplasmopsis cynos</name>
    <dbReference type="NCBI Taxonomy" id="171284"/>
    <lineage>
        <taxon>Bacteria</taxon>
        <taxon>Bacillati</taxon>
        <taxon>Mycoplasmatota</taxon>
        <taxon>Mycoplasmoidales</taxon>
        <taxon>Metamycoplasmataceae</taxon>
        <taxon>Mycoplasmopsis</taxon>
    </lineage>
</organism>
<dbReference type="EMBL" id="LR214986">
    <property type="protein sequence ID" value="VEU64577.1"/>
    <property type="molecule type" value="Genomic_DNA"/>
</dbReference>